<evidence type="ECO:0000256" key="1">
    <source>
        <dbReference type="ARBA" id="ARBA00038069"/>
    </source>
</evidence>
<dbReference type="GO" id="GO:0004866">
    <property type="term" value="F:endopeptidase inhibitor activity"/>
    <property type="evidence" value="ECO:0007669"/>
    <property type="project" value="TreeGrafter"/>
</dbReference>
<gene>
    <name evidence="2" type="ORF">P168DRAFT_319992</name>
</gene>
<evidence type="ECO:0000313" key="3">
    <source>
        <dbReference type="Proteomes" id="UP000234254"/>
    </source>
</evidence>
<dbReference type="InterPro" id="IPR052471">
    <property type="entry name" value="PBI_I9"/>
</dbReference>
<dbReference type="AlphaFoldDB" id="A0A2I1CXR5"/>
<dbReference type="Gene3D" id="3.30.70.80">
    <property type="entry name" value="Peptidase S8 propeptide/proteinase inhibitor I9"/>
    <property type="match status" value="1"/>
</dbReference>
<dbReference type="SUPFAM" id="SSF54897">
    <property type="entry name" value="Protease propeptides/inhibitors"/>
    <property type="match status" value="1"/>
</dbReference>
<dbReference type="VEuPathDB" id="FungiDB:P168DRAFT_319992"/>
<dbReference type="RefSeq" id="XP_024691013.1">
    <property type="nucleotide sequence ID" value="XM_024840328.1"/>
</dbReference>
<proteinExistence type="inferred from homology"/>
<protein>
    <recommendedName>
        <fullName evidence="4">Inhibitor I9 domain-containing protein</fullName>
    </recommendedName>
</protein>
<dbReference type="OrthoDB" id="3888684at2759"/>
<reference evidence="2" key="1">
    <citation type="submission" date="2016-12" db="EMBL/GenBank/DDBJ databases">
        <title>The genomes of Aspergillus section Nigri reveals drivers in fungal speciation.</title>
        <authorList>
            <consortium name="DOE Joint Genome Institute"/>
            <person name="Vesth T.C."/>
            <person name="Nybo J."/>
            <person name="Theobald S."/>
            <person name="Brandl J."/>
            <person name="Frisvad J.C."/>
            <person name="Nielsen K.F."/>
            <person name="Lyhne E.K."/>
            <person name="Kogle M.E."/>
            <person name="Kuo A."/>
            <person name="Riley R."/>
            <person name="Clum A."/>
            <person name="Nolan M."/>
            <person name="Lipzen A."/>
            <person name="Salamov A."/>
            <person name="Henrissat B."/>
            <person name="Wiebenga A."/>
            <person name="De vries R.P."/>
            <person name="Grigoriev I.V."/>
            <person name="Mortensen U.H."/>
            <person name="Andersen M.R."/>
            <person name="Baker S.E."/>
        </authorList>
    </citation>
    <scope>NUCLEOTIDE SEQUENCE</scope>
    <source>
        <strain evidence="2">IBT 28561</strain>
    </source>
</reference>
<dbReference type="Proteomes" id="UP000234254">
    <property type="component" value="Unassembled WGS sequence"/>
</dbReference>
<dbReference type="PANTHER" id="PTHR28288">
    <property type="entry name" value="PROTEASE B INHIBITOR 2"/>
    <property type="match status" value="1"/>
</dbReference>
<dbReference type="PANTHER" id="PTHR28288:SF1">
    <property type="entry name" value="INHIBITOR I9 DOMAIN-CONTAINING PROTEIN"/>
    <property type="match status" value="1"/>
</dbReference>
<comment type="caution">
    <text evidence="2">The sequence shown here is derived from an EMBL/GenBank/DDBJ whole genome shotgun (WGS) entry which is preliminary data.</text>
</comment>
<dbReference type="FunFam" id="3.30.70.80:FF:000005">
    <property type="entry name" value="Proteinase inhibitor I2B"/>
    <property type="match status" value="1"/>
</dbReference>
<dbReference type="GeneID" id="36547852"/>
<comment type="similarity">
    <text evidence="1">Belongs to the protease inhibitor I9 family.</text>
</comment>
<accession>A0A2I1CXR5</accession>
<organism evidence="2 3">
    <name type="scientific">Aspergillus campestris (strain IBT 28561)</name>
    <dbReference type="NCBI Taxonomy" id="1392248"/>
    <lineage>
        <taxon>Eukaryota</taxon>
        <taxon>Fungi</taxon>
        <taxon>Dikarya</taxon>
        <taxon>Ascomycota</taxon>
        <taxon>Pezizomycotina</taxon>
        <taxon>Eurotiomycetes</taxon>
        <taxon>Eurotiomycetidae</taxon>
        <taxon>Eurotiales</taxon>
        <taxon>Aspergillaceae</taxon>
        <taxon>Aspergillus</taxon>
        <taxon>Aspergillus subgen. Circumdati</taxon>
    </lineage>
</organism>
<dbReference type="InterPro" id="IPR037045">
    <property type="entry name" value="S8pro/Inhibitor_I9_sf"/>
</dbReference>
<keyword evidence="3" id="KW-1185">Reference proteome</keyword>
<evidence type="ECO:0000313" key="2">
    <source>
        <dbReference type="EMBL" id="PKY02419.1"/>
    </source>
</evidence>
<dbReference type="GO" id="GO:0042144">
    <property type="term" value="P:vacuole fusion, non-autophagic"/>
    <property type="evidence" value="ECO:0007669"/>
    <property type="project" value="TreeGrafter"/>
</dbReference>
<name>A0A2I1CXR5_ASPC2</name>
<dbReference type="EMBL" id="MSFM01000009">
    <property type="protein sequence ID" value="PKY02419.1"/>
    <property type="molecule type" value="Genomic_DNA"/>
</dbReference>
<evidence type="ECO:0008006" key="4">
    <source>
        <dbReference type="Google" id="ProtNLM"/>
    </source>
</evidence>
<sequence length="86" mass="9054">MRLLLLALLPLALAKSVLVTFPEGTPDDVIAESKESMEKAGGTITHTFNLIKGYSAEAPDVAIQQVSPQSGPYKAAVEEDSPVSIS</sequence>